<comment type="caution">
    <text evidence="1">The sequence shown here is derived from an EMBL/GenBank/DDBJ whole genome shotgun (WGS) entry which is preliminary data.</text>
</comment>
<dbReference type="Proteomes" id="UP000828390">
    <property type="component" value="Unassembled WGS sequence"/>
</dbReference>
<dbReference type="EMBL" id="JAIWYP010000012">
    <property type="protein sequence ID" value="KAH3729144.1"/>
    <property type="molecule type" value="Genomic_DNA"/>
</dbReference>
<keyword evidence="2" id="KW-1185">Reference proteome</keyword>
<gene>
    <name evidence="1" type="ORF">DPMN_055107</name>
</gene>
<evidence type="ECO:0000313" key="1">
    <source>
        <dbReference type="EMBL" id="KAH3729144.1"/>
    </source>
</evidence>
<accession>A0A9D4HRY4</accession>
<evidence type="ECO:0000313" key="2">
    <source>
        <dbReference type="Proteomes" id="UP000828390"/>
    </source>
</evidence>
<proteinExistence type="predicted"/>
<protein>
    <submittedName>
        <fullName evidence="1">Uncharacterized protein</fullName>
    </submittedName>
</protein>
<name>A0A9D4HRY4_DREPO</name>
<reference evidence="1" key="1">
    <citation type="journal article" date="2019" name="bioRxiv">
        <title>The Genome of the Zebra Mussel, Dreissena polymorpha: A Resource for Invasive Species Research.</title>
        <authorList>
            <person name="McCartney M.A."/>
            <person name="Auch B."/>
            <person name="Kono T."/>
            <person name="Mallez S."/>
            <person name="Zhang Y."/>
            <person name="Obille A."/>
            <person name="Becker A."/>
            <person name="Abrahante J.E."/>
            <person name="Garbe J."/>
            <person name="Badalamenti J.P."/>
            <person name="Herman A."/>
            <person name="Mangelson H."/>
            <person name="Liachko I."/>
            <person name="Sullivan S."/>
            <person name="Sone E.D."/>
            <person name="Koren S."/>
            <person name="Silverstein K.A.T."/>
            <person name="Beckman K.B."/>
            <person name="Gohl D.M."/>
        </authorList>
    </citation>
    <scope>NUCLEOTIDE SEQUENCE</scope>
    <source>
        <strain evidence="1">Duluth1</strain>
        <tissue evidence="1">Whole animal</tissue>
    </source>
</reference>
<sequence>MYPSNAPASLVEGGSPGVRHRRLWDAFLPERDHRGQQGRDCGYRGIPGYLLYRSSARENSYGEKVGTLYVFVTKEM</sequence>
<dbReference type="AlphaFoldDB" id="A0A9D4HRY4"/>
<organism evidence="1 2">
    <name type="scientific">Dreissena polymorpha</name>
    <name type="common">Zebra mussel</name>
    <name type="synonym">Mytilus polymorpha</name>
    <dbReference type="NCBI Taxonomy" id="45954"/>
    <lineage>
        <taxon>Eukaryota</taxon>
        <taxon>Metazoa</taxon>
        <taxon>Spiralia</taxon>
        <taxon>Lophotrochozoa</taxon>
        <taxon>Mollusca</taxon>
        <taxon>Bivalvia</taxon>
        <taxon>Autobranchia</taxon>
        <taxon>Heteroconchia</taxon>
        <taxon>Euheterodonta</taxon>
        <taxon>Imparidentia</taxon>
        <taxon>Neoheterodontei</taxon>
        <taxon>Myida</taxon>
        <taxon>Dreissenoidea</taxon>
        <taxon>Dreissenidae</taxon>
        <taxon>Dreissena</taxon>
    </lineage>
</organism>
<reference evidence="1" key="2">
    <citation type="submission" date="2020-11" db="EMBL/GenBank/DDBJ databases">
        <authorList>
            <person name="McCartney M.A."/>
            <person name="Auch B."/>
            <person name="Kono T."/>
            <person name="Mallez S."/>
            <person name="Becker A."/>
            <person name="Gohl D.M."/>
            <person name="Silverstein K.A.T."/>
            <person name="Koren S."/>
            <person name="Bechman K.B."/>
            <person name="Herman A."/>
            <person name="Abrahante J.E."/>
            <person name="Garbe J."/>
        </authorList>
    </citation>
    <scope>NUCLEOTIDE SEQUENCE</scope>
    <source>
        <strain evidence="1">Duluth1</strain>
        <tissue evidence="1">Whole animal</tissue>
    </source>
</reference>